<dbReference type="Gene3D" id="2.40.10.10">
    <property type="entry name" value="Trypsin-like serine proteases"/>
    <property type="match status" value="2"/>
</dbReference>
<dbReference type="GO" id="GO:0003968">
    <property type="term" value="F:RNA-directed RNA polymerase activity"/>
    <property type="evidence" value="ECO:0007669"/>
    <property type="project" value="UniProtKB-KW"/>
</dbReference>
<dbReference type="InterPro" id="IPR001205">
    <property type="entry name" value="RNA-dir_pol_C"/>
</dbReference>
<dbReference type="InterPro" id="IPR000605">
    <property type="entry name" value="Helicase_SF3_ssDNA/RNA_vir"/>
</dbReference>
<dbReference type="Gene3D" id="1.20.960.20">
    <property type="match status" value="1"/>
</dbReference>
<dbReference type="SUPFAM" id="SSF52540">
    <property type="entry name" value="P-loop containing nucleoside triphosphate hydrolases"/>
    <property type="match status" value="1"/>
</dbReference>
<evidence type="ECO:0000259" key="14">
    <source>
        <dbReference type="PROSITE" id="PS51537"/>
    </source>
</evidence>
<dbReference type="GO" id="GO:0003723">
    <property type="term" value="F:RNA binding"/>
    <property type="evidence" value="ECO:0007669"/>
    <property type="project" value="InterPro"/>
</dbReference>
<evidence type="ECO:0000256" key="8">
    <source>
        <dbReference type="ARBA" id="ARBA00022840"/>
    </source>
</evidence>
<dbReference type="Gene3D" id="3.40.50.300">
    <property type="entry name" value="P-loop containing nucleotide triphosphate hydrolases"/>
    <property type="match status" value="1"/>
</dbReference>
<evidence type="ECO:0000256" key="6">
    <source>
        <dbReference type="ARBA" id="ARBA00022801"/>
    </source>
</evidence>
<dbReference type="EMBL" id="KX907730">
    <property type="protein sequence ID" value="APA31978.1"/>
    <property type="molecule type" value="Genomic_RNA"/>
</dbReference>
<dbReference type="Pfam" id="PF05416">
    <property type="entry name" value="Peptidase_C37"/>
    <property type="match status" value="1"/>
</dbReference>
<keyword evidence="4" id="KW-0548">Nucleotidyltransferase</keyword>
<dbReference type="PROSITE" id="PS51218">
    <property type="entry name" value="SF3_HELICASE_2"/>
    <property type="match status" value="1"/>
</dbReference>
<feature type="compositionally biased region" description="Polar residues" evidence="11">
    <location>
        <begin position="16"/>
        <end position="26"/>
    </location>
</feature>
<dbReference type="GO" id="GO:0005524">
    <property type="term" value="F:ATP binding"/>
    <property type="evidence" value="ECO:0007669"/>
    <property type="project" value="UniProtKB-KW"/>
</dbReference>
<dbReference type="PRINTS" id="PR00917">
    <property type="entry name" value="SRSVCYSPTASE"/>
</dbReference>
<evidence type="ECO:0000259" key="13">
    <source>
        <dbReference type="PROSITE" id="PS51218"/>
    </source>
</evidence>
<feature type="active site" description="For 3CLpro activity" evidence="10">
    <location>
        <position position="1161"/>
    </location>
</feature>
<keyword evidence="9" id="KW-0693">Viral RNA replication</keyword>
<dbReference type="SUPFAM" id="SSF50494">
    <property type="entry name" value="Trypsin-like serine proteases"/>
    <property type="match status" value="1"/>
</dbReference>
<dbReference type="InterPro" id="IPR043128">
    <property type="entry name" value="Rev_trsase/Diguanyl_cyclase"/>
</dbReference>
<dbReference type="GO" id="GO:0039694">
    <property type="term" value="P:viral RNA genome replication"/>
    <property type="evidence" value="ECO:0007669"/>
    <property type="project" value="InterPro"/>
</dbReference>
<evidence type="ECO:0000256" key="3">
    <source>
        <dbReference type="ARBA" id="ARBA00022679"/>
    </source>
</evidence>
<keyword evidence="5" id="KW-0547">Nucleotide-binding</keyword>
<feature type="active site" description="For 3CLpro activity" evidence="10">
    <location>
        <position position="1246"/>
    </location>
</feature>
<name>A0A1I9WIM3_NORV</name>
<dbReference type="Pfam" id="PF08405">
    <property type="entry name" value="Calici_PP_N"/>
    <property type="match status" value="1"/>
</dbReference>
<evidence type="ECO:0000256" key="9">
    <source>
        <dbReference type="ARBA" id="ARBA00022953"/>
    </source>
</evidence>
<dbReference type="Pfam" id="PF00680">
    <property type="entry name" value="RdRP_1"/>
    <property type="match status" value="1"/>
</dbReference>
<feature type="domain" description="Peptidase C37" evidence="14">
    <location>
        <begin position="1108"/>
        <end position="1288"/>
    </location>
</feature>
<proteinExistence type="predicted"/>
<dbReference type="InterPro" id="IPR043502">
    <property type="entry name" value="DNA/RNA_pol_sf"/>
</dbReference>
<evidence type="ECO:0000256" key="2">
    <source>
        <dbReference type="ARBA" id="ARBA00022670"/>
    </source>
</evidence>
<sequence>MMMASNDAVAAADVSKQNANTNNENIGSRLMAKLKERISSQRGEGTTKIKNTEMALDLIRRSQTPSPTRSDPPPKAQRDRPPRTVSEVKQALGWNGPASKDYGARAWCDLTAEEKKEILDNNERLFDAGGVTPSTVPSTFERCETSERVDGCHPVKWSESAGVDLGVDSLTTVTGPVWNMCPLPPIDSRNNGPASEPRIGDMIEFYEGHIFHYAIYLGQGKTIGVHSPQAAFSIARITIHPMAAWWRVCYEPTDQQRLSYDQLKELENEPWPYASITNNCYEFCCRVMSLDDTWLQRKLVTSGRFNHPTQEWSKETPDFHQDSKLEIVRDAILSAINGLVSQPFKNILSKIKPLNLLSLLSNCDWTFMGVVELVVLLAELFDIFWTPPDISNFIASLLPDFHLQGPEDLARDLVPLILGGIGLAIGFTRDKITKVMKSAVDGLRSATQLGQYGLEVFSIIKKYFFGGDQTEKTLKGIENAVIDMEVLSSTNVTQLVRDKKLAKTYMNILDNEEEKARKLSVRSADPHVVTTVNNLISRISMARSALAKAQAEMTNRARPVVIMMCGPPGIGKTKAAEHLANRLASEIRPGGKVGLVPRESIDHWDGYHGEEVLLWDDYGMSKITEDCNKLQAIADTAPLTLNCDRIENKGMQFVSDAIIITTNAPGPAPVDFVNLGPVCRRVDFLVYCTAPEIEQTRRAHPGDTNAIKNLFKPDFSHLKMEIAPQGGFDNQGNTPFGKGAMKSTTLNRLLIQAVALTMERQDEFQMQGVVYNFDEDRVTAFTSLARVNGLGLLSMAALGKKLRSVNNMEGLRNALKGYKITECDIVWNNRTYTIKGDGSNVSVTEKQAAATLQQQAISSVTLALSRLRAARALAYASCLQSAVTTILQMAGSAVVISRAVKRMFGTHTNQPALEGKPREHNCRAHRAEREGRGPIGHDGIIERYGLCETDQEEEEKIEMEVPTADKEGKNKGKNKKGRGRKNNYNAFSRRGLSDEEYEEYKKVREEKGGNYSIQEYLEDRQRYEEELAEVQAGGDGGIGETEAEIRHRVFYKSKSGMRKQRQEERRQLGLVTGTEIRKRKPIDWTPPKNDWSEDTRQVNYDEHISFEAPPSIWSRVVKFGSGWGFWVSSTVFITTTHVIPPEAKEIFGEKLSDIAIHRVGEFTQFRFSKKMRPDLSGMVLEEGCPEGTVCTIMVKRDSGELLPLAVRMGAVASMKIQGKLMHGQSGMLLTGANAKGMDLGTIPGDCGAPYVHKRGNDWVVCGVHAAATKSGNTVVCAIQSGEGEATLEGGGQNKGHYAGHPILRYGNGPSLSTKTKFWKSTPQPLPPGTYEPAYLGGRDPRVDGGPSLQQVLRDQLKPFAEPRGRLPEPSLLEAAVETVTNVLEQTMDTPVPWSYSDACMSLDKTTSSGYPHHKRKNEDWNGNAFVRELGEQAAHANNMYELGKSVKPVYTAALKDELVKPEKVYTKIKKRLLWGADLGTVIRAARAFGPFCEAIKPHVIKLPIKVGMNAIEDGPLIYAEHAKYKYHFDADYTAWDSTQNREIMLESFNIMCKLTANPSLAAVVAQDLLSPSEMDVGDYVISVKDGLPSGFPCTSQVNSINHWIYTLCALSEVTGLAPDVLQSQSYFSFYGDDEIVSTDVEFDPIKLTQVLREYGLKPTRPDKSEGPIIVKQQIDGLVFLRRTISKDAAGYQGRLDRNSIERQLWWTRGPNHDDPFETLIPHQQRKIQLISLLGEAALHGEKFYRKIANRVIQEVKEGGLELYIPGWQAMFRWMRFHDLSMWTGDRNLLPDYVNDDGV</sequence>
<feature type="domain" description="RdRp catalytic" evidence="12">
    <location>
        <begin position="1525"/>
        <end position="1646"/>
    </location>
</feature>
<evidence type="ECO:0000256" key="7">
    <source>
        <dbReference type="ARBA" id="ARBA00022807"/>
    </source>
</evidence>
<reference evidence="15" key="1">
    <citation type="submission" date="2016-09" db="EMBL/GenBank/DDBJ databases">
        <authorList>
            <person name="Capua I."/>
            <person name="De Benedictis P."/>
            <person name="Joannis T."/>
            <person name="Lombin L.H."/>
            <person name="Cattoli G."/>
        </authorList>
    </citation>
    <scope>NUCLEOTIDE SEQUENCE</scope>
    <source>
        <strain evidence="15">Hu/USA/2014/GI.P7_GI.7/GA5043</strain>
    </source>
</reference>
<comment type="PTM">
    <text evidence="10">Specific enzymatic cleavages in vivo yield mature proteins. 3CLpro is first autocatalytically cleaved, then processes the whole polyprotein.</text>
</comment>
<dbReference type="InterPro" id="IPR027417">
    <property type="entry name" value="P-loop_NTPase"/>
</dbReference>
<dbReference type="Gene3D" id="6.10.250.3230">
    <property type="match status" value="1"/>
</dbReference>
<dbReference type="SUPFAM" id="SSF56672">
    <property type="entry name" value="DNA/RNA polymerases"/>
    <property type="match status" value="1"/>
</dbReference>
<dbReference type="GO" id="GO:0004197">
    <property type="term" value="F:cysteine-type endopeptidase activity"/>
    <property type="evidence" value="ECO:0007669"/>
    <property type="project" value="InterPro"/>
</dbReference>
<evidence type="ECO:0000256" key="4">
    <source>
        <dbReference type="ARBA" id="ARBA00022695"/>
    </source>
</evidence>
<keyword evidence="8" id="KW-0067">ATP-binding</keyword>
<dbReference type="InterPro" id="IPR013614">
    <property type="entry name" value="Viral_PP_Calicivir_N"/>
</dbReference>
<keyword evidence="2 10" id="KW-0645">Protease</keyword>
<dbReference type="GO" id="GO:0017111">
    <property type="term" value="F:ribonucleoside triphosphate phosphatase activity"/>
    <property type="evidence" value="ECO:0007669"/>
    <property type="project" value="UniProtKB-EC"/>
</dbReference>
<keyword evidence="6 10" id="KW-0378">Hydrolase</keyword>
<feature type="active site" description="For 3CLpro activity" evidence="10">
    <location>
        <position position="1137"/>
    </location>
</feature>
<organism evidence="15">
    <name type="scientific">Norovirus Hu/USA/2014/GI.P7_GI.7/GA5043</name>
    <dbReference type="NCBI Taxonomy" id="1914544"/>
    <lineage>
        <taxon>Viruses</taxon>
        <taxon>Riboviria</taxon>
        <taxon>Orthornavirae</taxon>
        <taxon>Pisuviricota</taxon>
        <taxon>Pisoniviricetes</taxon>
        <taxon>Picornavirales</taxon>
        <taxon>Caliciviridae</taxon>
        <taxon>Norovirus</taxon>
        <taxon>Norovirus norwalkense</taxon>
        <taxon>Norwalk virus</taxon>
    </lineage>
</organism>
<dbReference type="Gene3D" id="6.10.20.70">
    <property type="match status" value="1"/>
</dbReference>
<dbReference type="InterPro" id="IPR014759">
    <property type="entry name" value="Helicase_SF3_ssRNA_vir"/>
</dbReference>
<dbReference type="GO" id="GO:0003724">
    <property type="term" value="F:RNA helicase activity"/>
    <property type="evidence" value="ECO:0007669"/>
    <property type="project" value="InterPro"/>
</dbReference>
<keyword evidence="7 10" id="KW-0788">Thiol protease</keyword>
<evidence type="ECO:0000256" key="1">
    <source>
        <dbReference type="ARBA" id="ARBA00022484"/>
    </source>
</evidence>
<dbReference type="PROSITE" id="PS50507">
    <property type="entry name" value="RDRP_SSRNA_POS"/>
    <property type="match status" value="1"/>
</dbReference>
<dbReference type="InterPro" id="IPR043504">
    <property type="entry name" value="Peptidase_S1_PA_chymotrypsin"/>
</dbReference>
<comment type="function">
    <text evidence="10">3C-like protease processes the polyprotein: 3CLpro-RdRp is first released by autocleavage, then all other proteins are cleaved. May cleave polyadenylate-binding protein thereby inhibiting cellular translation.</text>
</comment>
<feature type="compositionally biased region" description="Basic and acidic residues" evidence="11">
    <location>
        <begin position="33"/>
        <end position="51"/>
    </location>
</feature>
<feature type="region of interest" description="Disordered" evidence="11">
    <location>
        <begin position="957"/>
        <end position="986"/>
    </location>
</feature>
<evidence type="ECO:0000313" key="15">
    <source>
        <dbReference type="EMBL" id="APA31978.1"/>
    </source>
</evidence>
<feature type="compositionally biased region" description="Basic residues" evidence="11">
    <location>
        <begin position="971"/>
        <end position="981"/>
    </location>
</feature>
<dbReference type="PROSITE" id="PS51537">
    <property type="entry name" value="NV_3CL_PRO"/>
    <property type="match status" value="1"/>
</dbReference>
<dbReference type="InterPro" id="IPR001665">
    <property type="entry name" value="Norovirus_pept_C37"/>
</dbReference>
<dbReference type="GO" id="GO:0006351">
    <property type="term" value="P:DNA-templated transcription"/>
    <property type="evidence" value="ECO:0007669"/>
    <property type="project" value="InterPro"/>
</dbReference>
<evidence type="ECO:0000259" key="12">
    <source>
        <dbReference type="PROSITE" id="PS50507"/>
    </source>
</evidence>
<protein>
    <submittedName>
        <fullName evidence="15">Polyprotein</fullName>
    </submittedName>
</protein>
<evidence type="ECO:0000256" key="10">
    <source>
        <dbReference type="PROSITE-ProRule" id="PRU00870"/>
    </source>
</evidence>
<dbReference type="Pfam" id="PF00910">
    <property type="entry name" value="RNA_helicase"/>
    <property type="match status" value="1"/>
</dbReference>
<evidence type="ECO:0000256" key="5">
    <source>
        <dbReference type="ARBA" id="ARBA00022741"/>
    </source>
</evidence>
<dbReference type="GO" id="GO:0006508">
    <property type="term" value="P:proteolysis"/>
    <property type="evidence" value="ECO:0007669"/>
    <property type="project" value="UniProtKB-KW"/>
</dbReference>
<dbReference type="InterPro" id="IPR007094">
    <property type="entry name" value="RNA-dir_pol_PSvirus"/>
</dbReference>
<evidence type="ECO:0000256" key="11">
    <source>
        <dbReference type="SAM" id="MobiDB-lite"/>
    </source>
</evidence>
<keyword evidence="3" id="KW-0808">Transferase</keyword>
<dbReference type="GO" id="GO:0043657">
    <property type="term" value="C:host cell"/>
    <property type="evidence" value="ECO:0007669"/>
    <property type="project" value="UniProtKB-SubCell"/>
</dbReference>
<feature type="compositionally biased region" description="Low complexity" evidence="11">
    <location>
        <begin position="1"/>
        <end position="15"/>
    </location>
</feature>
<comment type="catalytic activity">
    <reaction evidence="10">
        <text>Endopeptidase with a preference for cleavage when the P1 position is occupied by Glu-|-Xaa and the P1' position is occupied by Gly-|-Yaa.</text>
        <dbReference type="EC" id="3.4.22.66"/>
    </reaction>
</comment>
<feature type="region of interest" description="Disordered" evidence="11">
    <location>
        <begin position="1"/>
        <end position="96"/>
    </location>
</feature>
<keyword evidence="1" id="KW-0696">RNA-directed RNA polymerase</keyword>
<dbReference type="InterPro" id="IPR009003">
    <property type="entry name" value="Peptidase_S1_PA"/>
</dbReference>
<accession>A0A1I9WIM3</accession>
<feature type="domain" description="SF3 helicase" evidence="13">
    <location>
        <begin position="538"/>
        <end position="703"/>
    </location>
</feature>
<dbReference type="Gene3D" id="3.30.70.270">
    <property type="match status" value="2"/>
</dbReference>